<dbReference type="PANTHER" id="PTHR34153">
    <property type="entry name" value="SI:CH211-262H13.3-RELATED-RELATED"/>
    <property type="match status" value="1"/>
</dbReference>
<accession>A0ABR0AHT0</accession>
<dbReference type="InterPro" id="IPR001054">
    <property type="entry name" value="A/G_cyclase"/>
</dbReference>
<sequence length="142" mass="16212">MPSLPIKSIDSLCEFEEQLENDDIFFELVRIVKMIGGLALSDAVKRAWRPVLSLEFRADCNSCGKKRNGIRKMHSIMFPVFYTYATELEVETKSFFKHSPERVQYPAQKVSEISNFHIRHQPGKTLKLRIGIHSSPCVAGVV</sequence>
<feature type="domain" description="Guanylate cyclase" evidence="1">
    <location>
        <begin position="82"/>
        <end position="142"/>
    </location>
</feature>
<organism evidence="2 3">
    <name type="scientific">Daphnia magna</name>
    <dbReference type="NCBI Taxonomy" id="35525"/>
    <lineage>
        <taxon>Eukaryota</taxon>
        <taxon>Metazoa</taxon>
        <taxon>Ecdysozoa</taxon>
        <taxon>Arthropoda</taxon>
        <taxon>Crustacea</taxon>
        <taxon>Branchiopoda</taxon>
        <taxon>Diplostraca</taxon>
        <taxon>Cladocera</taxon>
        <taxon>Anomopoda</taxon>
        <taxon>Daphniidae</taxon>
        <taxon>Daphnia</taxon>
    </lineage>
</organism>
<reference evidence="2 3" key="1">
    <citation type="journal article" date="2023" name="Nucleic Acids Res.">
        <title>The hologenome of Daphnia magna reveals possible DNA methylation and microbiome-mediated evolution of the host genome.</title>
        <authorList>
            <person name="Chaturvedi A."/>
            <person name="Li X."/>
            <person name="Dhandapani V."/>
            <person name="Marshall H."/>
            <person name="Kissane S."/>
            <person name="Cuenca-Cambronero M."/>
            <person name="Asole G."/>
            <person name="Calvet F."/>
            <person name="Ruiz-Romero M."/>
            <person name="Marangio P."/>
            <person name="Guigo R."/>
            <person name="Rago D."/>
            <person name="Mirbahai L."/>
            <person name="Eastwood N."/>
            <person name="Colbourne J.K."/>
            <person name="Zhou J."/>
            <person name="Mallon E."/>
            <person name="Orsini L."/>
        </authorList>
    </citation>
    <scope>NUCLEOTIDE SEQUENCE [LARGE SCALE GENOMIC DNA]</scope>
    <source>
        <strain evidence="2">LRV0_1</strain>
    </source>
</reference>
<protein>
    <recommendedName>
        <fullName evidence="1">Guanylate cyclase domain-containing protein</fullName>
    </recommendedName>
</protein>
<dbReference type="PANTHER" id="PTHR34153:SF2">
    <property type="entry name" value="SI:CH211-262H13.3-RELATED"/>
    <property type="match status" value="1"/>
</dbReference>
<keyword evidence="3" id="KW-1185">Reference proteome</keyword>
<dbReference type="EMBL" id="JAOYFB010000037">
    <property type="protein sequence ID" value="KAK4024682.1"/>
    <property type="molecule type" value="Genomic_DNA"/>
</dbReference>
<evidence type="ECO:0000313" key="3">
    <source>
        <dbReference type="Proteomes" id="UP001234178"/>
    </source>
</evidence>
<comment type="caution">
    <text evidence="2">The sequence shown here is derived from an EMBL/GenBank/DDBJ whole genome shotgun (WGS) entry which is preliminary data.</text>
</comment>
<name>A0ABR0AHT0_9CRUS</name>
<dbReference type="PROSITE" id="PS50125">
    <property type="entry name" value="GUANYLATE_CYCLASE_2"/>
    <property type="match status" value="1"/>
</dbReference>
<gene>
    <name evidence="2" type="ORF">OUZ56_010104</name>
</gene>
<proteinExistence type="predicted"/>
<dbReference type="Proteomes" id="UP001234178">
    <property type="component" value="Unassembled WGS sequence"/>
</dbReference>
<evidence type="ECO:0000313" key="2">
    <source>
        <dbReference type="EMBL" id="KAK4024682.1"/>
    </source>
</evidence>
<evidence type="ECO:0000259" key="1">
    <source>
        <dbReference type="PROSITE" id="PS50125"/>
    </source>
</evidence>